<keyword evidence="3 7" id="KW-0812">Transmembrane</keyword>
<dbReference type="InterPro" id="IPR036938">
    <property type="entry name" value="PAP2/HPO_sf"/>
</dbReference>
<feature type="transmembrane region" description="Helical" evidence="7">
    <location>
        <begin position="157"/>
        <end position="175"/>
    </location>
</feature>
<gene>
    <name evidence="9" type="primary">bcrC_3</name>
    <name evidence="9" type="ORF">CLOSAC_20130</name>
</gene>
<evidence type="ECO:0000256" key="6">
    <source>
        <dbReference type="ARBA" id="ARBA00023136"/>
    </source>
</evidence>
<feature type="transmembrane region" description="Helical" evidence="7">
    <location>
        <begin position="133"/>
        <end position="151"/>
    </location>
</feature>
<dbReference type="RefSeq" id="WP_139355229.1">
    <property type="nucleotide sequence ID" value="NZ_LZYZ01000003.1"/>
</dbReference>
<dbReference type="AlphaFoldDB" id="A0A1S8NBS9"/>
<dbReference type="GO" id="GO:0050380">
    <property type="term" value="F:undecaprenyl-diphosphatase activity"/>
    <property type="evidence" value="ECO:0007669"/>
    <property type="project" value="UniProtKB-EC"/>
</dbReference>
<protein>
    <submittedName>
        <fullName evidence="9">Undecaprenyl-diphosphatase BcrC</fullName>
        <ecNumber evidence="9">3.6.1.27</ecNumber>
    </submittedName>
</protein>
<comment type="subcellular location">
    <subcellularLocation>
        <location evidence="1">Cell membrane</location>
        <topology evidence="1">Multi-pass membrane protein</topology>
    </subcellularLocation>
</comment>
<dbReference type="InterPro" id="IPR000326">
    <property type="entry name" value="PAP2/HPO"/>
</dbReference>
<reference evidence="9 10" key="1">
    <citation type="submission" date="2016-05" db="EMBL/GenBank/DDBJ databases">
        <title>Microbial solvent formation.</title>
        <authorList>
            <person name="Poehlein A."/>
            <person name="Montoya Solano J.D."/>
            <person name="Flitsch S."/>
            <person name="Krabben P."/>
            <person name="Duerre P."/>
            <person name="Daniel R."/>
        </authorList>
    </citation>
    <scope>NUCLEOTIDE SEQUENCE [LARGE SCALE GENOMIC DNA]</scope>
    <source>
        <strain evidence="9 10">L1-8</strain>
    </source>
</reference>
<evidence type="ECO:0000256" key="2">
    <source>
        <dbReference type="ARBA" id="ARBA00022475"/>
    </source>
</evidence>
<dbReference type="Gene3D" id="1.20.144.10">
    <property type="entry name" value="Phosphatidic acid phosphatase type 2/haloperoxidase"/>
    <property type="match status" value="1"/>
</dbReference>
<keyword evidence="2" id="KW-1003">Cell membrane</keyword>
<feature type="domain" description="Phosphatidic acid phosphatase type 2/haloperoxidase" evidence="8">
    <location>
        <begin position="62"/>
        <end position="172"/>
    </location>
</feature>
<evidence type="ECO:0000259" key="8">
    <source>
        <dbReference type="SMART" id="SM00014"/>
    </source>
</evidence>
<keyword evidence="6 7" id="KW-0472">Membrane</keyword>
<dbReference type="Proteomes" id="UP000191154">
    <property type="component" value="Unassembled WGS sequence"/>
</dbReference>
<feature type="transmembrane region" description="Helical" evidence="7">
    <location>
        <begin position="31"/>
        <end position="55"/>
    </location>
</feature>
<organism evidence="9 10">
    <name type="scientific">Clostridium saccharobutylicum</name>
    <dbReference type="NCBI Taxonomy" id="169679"/>
    <lineage>
        <taxon>Bacteria</taxon>
        <taxon>Bacillati</taxon>
        <taxon>Bacillota</taxon>
        <taxon>Clostridia</taxon>
        <taxon>Eubacteriales</taxon>
        <taxon>Clostridiaceae</taxon>
        <taxon>Clostridium</taxon>
    </lineage>
</organism>
<dbReference type="STRING" id="169679.CSACC_16310"/>
<evidence type="ECO:0000313" key="9">
    <source>
        <dbReference type="EMBL" id="OOM13927.1"/>
    </source>
</evidence>
<evidence type="ECO:0000256" key="4">
    <source>
        <dbReference type="ARBA" id="ARBA00022801"/>
    </source>
</evidence>
<proteinExistence type="predicted"/>
<keyword evidence="5 7" id="KW-1133">Transmembrane helix</keyword>
<accession>A0A1S8NBS9</accession>
<comment type="caution">
    <text evidence="9">The sequence shown here is derived from an EMBL/GenBank/DDBJ whole genome shotgun (WGS) entry which is preliminary data.</text>
</comment>
<sequence>MYLNALKEIDKFDNYILCFIKKHVHNKYLDILMPIITSMGNIGYIWIIIASIILLGNTHKLIGYITIFTLIIGTILGEVIIKNIVRLVRPCNKHNNVSLLISRPLSYSFPSGHALSSFAASEILSISYPQYRFIFMLIAFLIALSRMYLYVHYPTDTIAGIILGIVCSKLILMVLQVGDITKIHLLSEIYLR</sequence>
<dbReference type="PANTHER" id="PTHR14969:SF62">
    <property type="entry name" value="DECAPRENYLPHOSPHORYL-5-PHOSPHORIBOSE PHOSPHATASE RV3807C-RELATED"/>
    <property type="match status" value="1"/>
</dbReference>
<dbReference type="EMBL" id="LZYZ01000003">
    <property type="protein sequence ID" value="OOM13927.1"/>
    <property type="molecule type" value="Genomic_DNA"/>
</dbReference>
<dbReference type="SMART" id="SM00014">
    <property type="entry name" value="acidPPc"/>
    <property type="match status" value="1"/>
</dbReference>
<evidence type="ECO:0000256" key="7">
    <source>
        <dbReference type="SAM" id="Phobius"/>
    </source>
</evidence>
<evidence type="ECO:0000256" key="3">
    <source>
        <dbReference type="ARBA" id="ARBA00022692"/>
    </source>
</evidence>
<dbReference type="GO" id="GO:0005886">
    <property type="term" value="C:plasma membrane"/>
    <property type="evidence" value="ECO:0007669"/>
    <property type="project" value="UniProtKB-SubCell"/>
</dbReference>
<dbReference type="SUPFAM" id="SSF48317">
    <property type="entry name" value="Acid phosphatase/Vanadium-dependent haloperoxidase"/>
    <property type="match status" value="1"/>
</dbReference>
<feature type="transmembrane region" description="Helical" evidence="7">
    <location>
        <begin position="61"/>
        <end position="81"/>
    </location>
</feature>
<name>A0A1S8NBS9_CLOSA</name>
<dbReference type="Pfam" id="PF01569">
    <property type="entry name" value="PAP2"/>
    <property type="match status" value="1"/>
</dbReference>
<dbReference type="EC" id="3.6.1.27" evidence="9"/>
<keyword evidence="4 9" id="KW-0378">Hydrolase</keyword>
<dbReference type="PANTHER" id="PTHR14969">
    <property type="entry name" value="SPHINGOSINE-1-PHOSPHATE PHOSPHOHYDROLASE"/>
    <property type="match status" value="1"/>
</dbReference>
<evidence type="ECO:0000256" key="5">
    <source>
        <dbReference type="ARBA" id="ARBA00022989"/>
    </source>
</evidence>
<evidence type="ECO:0000313" key="10">
    <source>
        <dbReference type="Proteomes" id="UP000191154"/>
    </source>
</evidence>
<evidence type="ECO:0000256" key="1">
    <source>
        <dbReference type="ARBA" id="ARBA00004651"/>
    </source>
</evidence>